<evidence type="ECO:0000256" key="2">
    <source>
        <dbReference type="ARBA" id="ARBA00022475"/>
    </source>
</evidence>
<comment type="subcellular location">
    <subcellularLocation>
        <location evidence="1">Cell membrane</location>
        <topology evidence="1">Multi-pass membrane protein</topology>
    </subcellularLocation>
</comment>
<feature type="transmembrane region" description="Helical" evidence="8">
    <location>
        <begin position="366"/>
        <end position="388"/>
    </location>
</feature>
<feature type="transmembrane region" description="Helical" evidence="8">
    <location>
        <begin position="394"/>
        <end position="419"/>
    </location>
</feature>
<keyword evidence="3" id="KW-0808">Transferase</keyword>
<keyword evidence="2" id="KW-1003">Cell membrane</keyword>
<dbReference type="GO" id="GO:0016758">
    <property type="term" value="F:hexosyltransferase activity"/>
    <property type="evidence" value="ECO:0007669"/>
    <property type="project" value="InterPro"/>
</dbReference>
<organism evidence="9 10">
    <name type="scientific">Streptomyces glebosus</name>
    <dbReference type="NCBI Taxonomy" id="249580"/>
    <lineage>
        <taxon>Bacteria</taxon>
        <taxon>Bacillati</taxon>
        <taxon>Actinomycetota</taxon>
        <taxon>Actinomycetes</taxon>
        <taxon>Kitasatosporales</taxon>
        <taxon>Streptomycetaceae</taxon>
        <taxon>Streptomyces</taxon>
    </lineage>
</organism>
<feature type="transmembrane region" description="Helical" evidence="8">
    <location>
        <begin position="231"/>
        <end position="246"/>
    </location>
</feature>
<evidence type="ECO:0008006" key="11">
    <source>
        <dbReference type="Google" id="ProtNLM"/>
    </source>
</evidence>
<dbReference type="AlphaFoldDB" id="A0A640SZW1"/>
<reference evidence="9 10" key="1">
    <citation type="submission" date="2019-12" db="EMBL/GenBank/DDBJ databases">
        <title>Whole genome shotgun sequence of Streptomyces hygroscopicus subsp. glebosus NBRC 13786.</title>
        <authorList>
            <person name="Ichikawa N."/>
            <person name="Kimura A."/>
            <person name="Kitahashi Y."/>
            <person name="Komaki H."/>
            <person name="Tamura T."/>
        </authorList>
    </citation>
    <scope>NUCLEOTIDE SEQUENCE [LARGE SCALE GENOMIC DNA]</scope>
    <source>
        <strain evidence="9 10">NBRC 13786</strain>
    </source>
</reference>
<evidence type="ECO:0000256" key="3">
    <source>
        <dbReference type="ARBA" id="ARBA00022679"/>
    </source>
</evidence>
<dbReference type="InterPro" id="IPR018584">
    <property type="entry name" value="GT87"/>
</dbReference>
<dbReference type="Pfam" id="PF09594">
    <property type="entry name" value="GT87"/>
    <property type="match status" value="1"/>
</dbReference>
<comment type="similarity">
    <text evidence="7">Belongs to the glycosyltransferase 87 family.</text>
</comment>
<keyword evidence="4 8" id="KW-0812">Transmembrane</keyword>
<evidence type="ECO:0000313" key="9">
    <source>
        <dbReference type="EMBL" id="GFE16987.1"/>
    </source>
</evidence>
<feature type="transmembrane region" description="Helical" evidence="8">
    <location>
        <begin position="440"/>
        <end position="460"/>
    </location>
</feature>
<keyword evidence="6 8" id="KW-0472">Membrane</keyword>
<evidence type="ECO:0000256" key="4">
    <source>
        <dbReference type="ARBA" id="ARBA00022692"/>
    </source>
</evidence>
<evidence type="ECO:0000313" key="10">
    <source>
        <dbReference type="Proteomes" id="UP000430079"/>
    </source>
</evidence>
<keyword evidence="10" id="KW-1185">Reference proteome</keyword>
<dbReference type="GO" id="GO:0005886">
    <property type="term" value="C:plasma membrane"/>
    <property type="evidence" value="ECO:0007669"/>
    <property type="project" value="UniProtKB-SubCell"/>
</dbReference>
<feature type="transmembrane region" description="Helical" evidence="8">
    <location>
        <begin position="253"/>
        <end position="280"/>
    </location>
</feature>
<sequence length="519" mass="55554">MQALYQLSYSPVFCFRAAPRCGIAYITRTSPASAKSFCQGPYSATRGTQGPFGATRGTVGDLCPIRPGEPYAVTALELEQSTDAAGARPGKGLLRRHPTLAAALGCLASFAAFWTAQRLLNVTMIDLMVYRAEGFTVRNGESLYDMVATSAHLPNTYPPFAALLFTPLTLLGVPAMRTVATAGNLLLLVGVVHLSLRLVGRPRRLPRPAATFAVSALLVWCEPVWTTLRYGQINLLIAVLVLWDLTRADTRRLAGIGIGVAAGLKLTPALFAVFLALAGLVRAGQLLRSGAGARAAWNPWLRQAAVATATFLATALLSALALPRDSYRFWTEIVYATDRVGEVEITANQSLRGALARLLHTHDPGAAWLVAAGLTGALGLALAVASLLRGQRAWAAVACAATALLVSPISWSHHWVWCVPMLILAGSEALHRTGTPARRWWLTTGALGLLFCSFALWWVPHRWHQHEELHQNGVQMLLSGSYPLAGLALSALTGARLWRLRGRAGQSDARPSADLAVGS</sequence>
<dbReference type="EMBL" id="BLIO01000001">
    <property type="protein sequence ID" value="GFE16987.1"/>
    <property type="molecule type" value="Genomic_DNA"/>
</dbReference>
<dbReference type="Proteomes" id="UP000430079">
    <property type="component" value="Unassembled WGS sequence"/>
</dbReference>
<feature type="transmembrane region" description="Helical" evidence="8">
    <location>
        <begin position="300"/>
        <end position="322"/>
    </location>
</feature>
<comment type="caution">
    <text evidence="9">The sequence shown here is derived from an EMBL/GenBank/DDBJ whole genome shotgun (WGS) entry which is preliminary data.</text>
</comment>
<feature type="transmembrane region" description="Helical" evidence="8">
    <location>
        <begin position="175"/>
        <end position="196"/>
    </location>
</feature>
<evidence type="ECO:0000256" key="8">
    <source>
        <dbReference type="SAM" id="Phobius"/>
    </source>
</evidence>
<accession>A0A640SZW1</accession>
<evidence type="ECO:0000256" key="7">
    <source>
        <dbReference type="ARBA" id="ARBA00024033"/>
    </source>
</evidence>
<gene>
    <name evidence="9" type="ORF">Sgleb_50340</name>
</gene>
<protein>
    <recommendedName>
        <fullName evidence="11">Polyprenol-phosphate-mannose-dependent alpha-(1-2)-phosphatidylinositol pentamannoside mannosyltransferase</fullName>
    </recommendedName>
</protein>
<keyword evidence="5 8" id="KW-1133">Transmembrane helix</keyword>
<evidence type="ECO:0000256" key="1">
    <source>
        <dbReference type="ARBA" id="ARBA00004651"/>
    </source>
</evidence>
<proteinExistence type="inferred from homology"/>
<name>A0A640SZW1_9ACTN</name>
<evidence type="ECO:0000256" key="5">
    <source>
        <dbReference type="ARBA" id="ARBA00022989"/>
    </source>
</evidence>
<evidence type="ECO:0000256" key="6">
    <source>
        <dbReference type="ARBA" id="ARBA00023136"/>
    </source>
</evidence>